<sequence length="503" mass="57528">MKKNSSNAYQAGLDKKNEAVISAHFMDKINRNSELTLYNSEIFFERAIYVSPDWVFKGLIPSLLKASRQFVSERVSAAKKRAILNFKEYGLSAASDIGTAEFIAEVMFDRQFLKGRKSNYSHLDLVSDIKELIRKNQIIRMVIPALPYKSTSPLKSRGIFPDLSEVNFLLGLAEIAQTIARIYAEHPSAPKIPAKFTVISDGSRFNRFLNEPLENIHNYQQQLNWWINQLEIGEYVEIADYQQSIENSLPKAQYLQKNTIRNQVVQLYTELMLPILNPSAMTQTLNEAIARDPDPETDYSEGRFVPLFKSLVYTISYQCLQHHALINGMEYDSLYAEIIRRIFEPYSSLEAVDSSLHTLEYLRQKMLEEAWLAAMYYIAEIRSDRDLAADPVLTCFPDTIRWTIHAKRGQLALLTTAGQGDPVQPWHGSAVCQLTTTNKIKFYTHPVLLLEGKGATPILVDDPQNLFGLKNQPLFYVGSDIHFKDSDDLLRQIESLLTRKRKL</sequence>
<accession>A0A364LL35</accession>
<dbReference type="PANTHER" id="PTHR37285:SF5">
    <property type="entry name" value="SPORE WALL MATURATION PROTEIN DIT1"/>
    <property type="match status" value="1"/>
</dbReference>
<gene>
    <name evidence="1" type="ORF">B1207_06805</name>
</gene>
<dbReference type="InterPro" id="IPR007817">
    <property type="entry name" value="Isocyanide_synthase_DIT1"/>
</dbReference>
<dbReference type="Proteomes" id="UP000249458">
    <property type="component" value="Unassembled WGS sequence"/>
</dbReference>
<dbReference type="Pfam" id="PF05141">
    <property type="entry name" value="DIT1_PvcA"/>
    <property type="match status" value="1"/>
</dbReference>
<reference evidence="1 2" key="1">
    <citation type="submission" date="2017-02" db="EMBL/GenBank/DDBJ databases">
        <title>Legionella quilivanii strain from human: case report and whole genome sequencing analysis.</title>
        <authorList>
            <person name="Lalancette C."/>
            <person name="Leduc J.-M."/>
            <person name="Levesque S."/>
            <person name="Fournier E."/>
            <person name="Saoud J."/>
            <person name="Faucher S.P."/>
            <person name="Bernard K."/>
            <person name="Martineau C."/>
            <person name="Longtin J."/>
        </authorList>
    </citation>
    <scope>NUCLEOTIDE SEQUENCE [LARGE SCALE GENOMIC DNA]</scope>
    <source>
        <strain evidence="1 2">ID143958</strain>
    </source>
</reference>
<dbReference type="EMBL" id="MVJN01000004">
    <property type="protein sequence ID" value="RAP37125.1"/>
    <property type="molecule type" value="Genomic_DNA"/>
</dbReference>
<protein>
    <submittedName>
        <fullName evidence="1">Pyoverdine/dityrosine biosynthesis family protein</fullName>
    </submittedName>
</protein>
<evidence type="ECO:0000313" key="1">
    <source>
        <dbReference type="EMBL" id="RAP37125.1"/>
    </source>
</evidence>
<dbReference type="PANTHER" id="PTHR37285">
    <property type="entry name" value="SPORE WALL MATURATION PROTEIN DIT1"/>
    <property type="match status" value="1"/>
</dbReference>
<comment type="caution">
    <text evidence="1">The sequence shown here is derived from an EMBL/GenBank/DDBJ whole genome shotgun (WGS) entry which is preliminary data.</text>
</comment>
<name>A0A364LL35_9GAMM</name>
<evidence type="ECO:0000313" key="2">
    <source>
        <dbReference type="Proteomes" id="UP000249458"/>
    </source>
</evidence>
<dbReference type="AlphaFoldDB" id="A0A364LL35"/>
<dbReference type="RefSeq" id="WP_112219242.1">
    <property type="nucleotide sequence ID" value="NZ_MVJN01000004.1"/>
</dbReference>
<proteinExistence type="predicted"/>
<organism evidence="1 2">
    <name type="scientific">Legionella quinlivanii</name>
    <dbReference type="NCBI Taxonomy" id="45073"/>
    <lineage>
        <taxon>Bacteria</taxon>
        <taxon>Pseudomonadati</taxon>
        <taxon>Pseudomonadota</taxon>
        <taxon>Gammaproteobacteria</taxon>
        <taxon>Legionellales</taxon>
        <taxon>Legionellaceae</taxon>
        <taxon>Legionella</taxon>
    </lineage>
</organism>